<proteinExistence type="predicted"/>
<accession>V9DSR4</accession>
<dbReference type="AlphaFoldDB" id="V9DSR4"/>
<dbReference type="EMBL" id="ANIZ01004695">
    <property type="protein sequence ID" value="ETI29930.1"/>
    <property type="molecule type" value="Genomic_DNA"/>
</dbReference>
<sequence length="67" mass="7476">MPEYTVEEQRRSLFNGNLGGDCGKMNHLAETIDEDQDTRASLLVKWDAKNEVHANGSPRLCGDGQRT</sequence>
<reference evidence="1 2" key="1">
    <citation type="submission" date="2013-11" db="EMBL/GenBank/DDBJ databases">
        <title>The Genome Sequence of Phytophthora parasitica P1569.</title>
        <authorList>
            <consortium name="The Broad Institute Genomics Platform"/>
            <person name="Russ C."/>
            <person name="Tyler B."/>
            <person name="Panabieres F."/>
            <person name="Shan W."/>
            <person name="Tripathy S."/>
            <person name="Grunwald N."/>
            <person name="Machado M."/>
            <person name="Johnson C.S."/>
            <person name="Arredondo F."/>
            <person name="Hong C."/>
            <person name="Coffey M."/>
            <person name="Young S.K."/>
            <person name="Zeng Q."/>
            <person name="Gargeya S."/>
            <person name="Fitzgerald M."/>
            <person name="Abouelleil A."/>
            <person name="Alvarado L."/>
            <person name="Chapman S.B."/>
            <person name="Gainer-Dewar J."/>
            <person name="Goldberg J."/>
            <person name="Griggs A."/>
            <person name="Gujja S."/>
            <person name="Hansen M."/>
            <person name="Howarth C."/>
            <person name="Imamovic A."/>
            <person name="Ireland A."/>
            <person name="Larimer J."/>
            <person name="McCowan C."/>
            <person name="Murphy C."/>
            <person name="Pearson M."/>
            <person name="Poon T.W."/>
            <person name="Priest M."/>
            <person name="Roberts A."/>
            <person name="Saif S."/>
            <person name="Shea T."/>
            <person name="Sykes S."/>
            <person name="Wortman J."/>
            <person name="Nusbaum C."/>
            <person name="Birren B."/>
        </authorList>
    </citation>
    <scope>NUCLEOTIDE SEQUENCE [LARGE SCALE GENOMIC DNA]</scope>
    <source>
        <strain evidence="1 2">P1569</strain>
    </source>
</reference>
<comment type="caution">
    <text evidence="1">The sequence shown here is derived from an EMBL/GenBank/DDBJ whole genome shotgun (WGS) entry which is preliminary data.</text>
</comment>
<evidence type="ECO:0000313" key="2">
    <source>
        <dbReference type="Proteomes" id="UP000018721"/>
    </source>
</evidence>
<name>V9DSR4_PHYNI</name>
<feature type="non-terminal residue" evidence="1">
    <location>
        <position position="67"/>
    </location>
</feature>
<keyword evidence="2" id="KW-1185">Reference proteome</keyword>
<organism evidence="1 2">
    <name type="scientific">Phytophthora nicotianae P1569</name>
    <dbReference type="NCBI Taxonomy" id="1317065"/>
    <lineage>
        <taxon>Eukaryota</taxon>
        <taxon>Sar</taxon>
        <taxon>Stramenopiles</taxon>
        <taxon>Oomycota</taxon>
        <taxon>Peronosporomycetes</taxon>
        <taxon>Peronosporales</taxon>
        <taxon>Peronosporaceae</taxon>
        <taxon>Phytophthora</taxon>
    </lineage>
</organism>
<protein>
    <submittedName>
        <fullName evidence="1">Uncharacterized protein</fullName>
    </submittedName>
</protein>
<dbReference type="OrthoDB" id="144085at2759"/>
<gene>
    <name evidence="1" type="ORF">F443_22951</name>
</gene>
<dbReference type="HOGENOM" id="CLU_2839128_0_0_1"/>
<evidence type="ECO:0000313" key="1">
    <source>
        <dbReference type="EMBL" id="ETI29930.1"/>
    </source>
</evidence>
<dbReference type="Proteomes" id="UP000018721">
    <property type="component" value="Unassembled WGS sequence"/>
</dbReference>